<reference evidence="3" key="1">
    <citation type="journal article" date="2019" name="Int. J. Syst. Evol. Microbiol.">
        <title>The Global Catalogue of Microorganisms (GCM) 10K type strain sequencing project: providing services to taxonomists for standard genome sequencing and annotation.</title>
        <authorList>
            <consortium name="The Broad Institute Genomics Platform"/>
            <consortium name="The Broad Institute Genome Sequencing Center for Infectious Disease"/>
            <person name="Wu L."/>
            <person name="Ma J."/>
        </authorList>
    </citation>
    <scope>NUCLEOTIDE SEQUENCE [LARGE SCALE GENOMIC DNA]</scope>
    <source>
        <strain evidence="3">NBRC 111756</strain>
    </source>
</reference>
<dbReference type="SUPFAM" id="SSF88713">
    <property type="entry name" value="Glycoside hydrolase/deacetylase"/>
    <property type="match status" value="1"/>
</dbReference>
<dbReference type="Gene3D" id="3.20.20.370">
    <property type="entry name" value="Glycoside hydrolase/deacetylase"/>
    <property type="match status" value="1"/>
</dbReference>
<gene>
    <name evidence="2" type="ORF">ACFQDL_07665</name>
</gene>
<name>A0ABW1ZXP0_9GAMM</name>
<dbReference type="PANTHER" id="PTHR43123">
    <property type="entry name" value="POLYSACCHARIDE DEACETYLASE-RELATED"/>
    <property type="match status" value="1"/>
</dbReference>
<dbReference type="InterPro" id="IPR002509">
    <property type="entry name" value="NODB_dom"/>
</dbReference>
<evidence type="ECO:0000313" key="2">
    <source>
        <dbReference type="EMBL" id="MFC6669975.1"/>
    </source>
</evidence>
<protein>
    <submittedName>
        <fullName evidence="2">Polysaccharide deacetylase family protein</fullName>
    </submittedName>
</protein>
<evidence type="ECO:0000313" key="3">
    <source>
        <dbReference type="Proteomes" id="UP001596422"/>
    </source>
</evidence>
<evidence type="ECO:0000259" key="1">
    <source>
        <dbReference type="Pfam" id="PF01522"/>
    </source>
</evidence>
<feature type="domain" description="NodB homology" evidence="1">
    <location>
        <begin position="14"/>
        <end position="118"/>
    </location>
</feature>
<proteinExistence type="predicted"/>
<accession>A0ABW1ZXP0</accession>
<dbReference type="EMBL" id="JBHSWE010000001">
    <property type="protein sequence ID" value="MFC6669975.1"/>
    <property type="molecule type" value="Genomic_DNA"/>
</dbReference>
<dbReference type="Pfam" id="PF01522">
    <property type="entry name" value="Polysacc_deac_1"/>
    <property type="match status" value="1"/>
</dbReference>
<dbReference type="RefSeq" id="WP_379908495.1">
    <property type="nucleotide sequence ID" value="NZ_JBHSWE010000001.1"/>
</dbReference>
<dbReference type="PANTHER" id="PTHR43123:SF4">
    <property type="entry name" value="POLYSACCHARIDE DEACETYLASE"/>
    <property type="match status" value="1"/>
</dbReference>
<sequence>MPNYSWAEYGMRVGMSRLLGTLQARQLPASASINAGVIDAYPACAEAVRDAGWEFIGHGYHQQSLQAAEASDELELIRRSIRRIEDFTGKRVRGWLSPGLKESYDTPDHLRAAGIDYVCDWPVDDAPCWLDTRSGQLLAMPYNLEINDSVVYAVEKHRSAEMLNRLEDTLDCFAADLKRGRPKVLGIGLHPHLIGVAHRFPYFERMLDLLQAHDDAVFMTGSQIFDWYKHHDH</sequence>
<organism evidence="2 3">
    <name type="scientific">Marinobacterium aestuariivivens</name>
    <dbReference type="NCBI Taxonomy" id="1698799"/>
    <lineage>
        <taxon>Bacteria</taxon>
        <taxon>Pseudomonadati</taxon>
        <taxon>Pseudomonadota</taxon>
        <taxon>Gammaproteobacteria</taxon>
        <taxon>Oceanospirillales</taxon>
        <taxon>Oceanospirillaceae</taxon>
        <taxon>Marinobacterium</taxon>
    </lineage>
</organism>
<comment type="caution">
    <text evidence="2">The sequence shown here is derived from an EMBL/GenBank/DDBJ whole genome shotgun (WGS) entry which is preliminary data.</text>
</comment>
<keyword evidence="3" id="KW-1185">Reference proteome</keyword>
<dbReference type="InterPro" id="IPR011330">
    <property type="entry name" value="Glyco_hydro/deAcase_b/a-brl"/>
</dbReference>
<dbReference type="Proteomes" id="UP001596422">
    <property type="component" value="Unassembled WGS sequence"/>
</dbReference>